<feature type="compositionally biased region" description="Low complexity" evidence="1">
    <location>
        <begin position="1477"/>
        <end position="1490"/>
    </location>
</feature>
<feature type="transmembrane region" description="Helical" evidence="2">
    <location>
        <begin position="1127"/>
        <end position="1153"/>
    </location>
</feature>
<evidence type="ECO:0000256" key="2">
    <source>
        <dbReference type="SAM" id="Phobius"/>
    </source>
</evidence>
<evidence type="ECO:0000313" key="4">
    <source>
        <dbReference type="EMBL" id="KAF1758689.1"/>
    </source>
</evidence>
<comment type="caution">
    <text evidence="4">The sequence shown here is derived from an EMBL/GenBank/DDBJ whole genome shotgun (WGS) entry which is preliminary data.</text>
</comment>
<proteinExistence type="predicted"/>
<feature type="compositionally biased region" description="Basic and acidic residues" evidence="1">
    <location>
        <begin position="1433"/>
        <end position="1454"/>
    </location>
</feature>
<protein>
    <recommendedName>
        <fullName evidence="6">DUF19 domain-containing protein</fullName>
    </recommendedName>
</protein>
<keyword evidence="2" id="KW-0472">Membrane</keyword>
<evidence type="ECO:0008006" key="6">
    <source>
        <dbReference type="Google" id="ProtNLM"/>
    </source>
</evidence>
<sequence length="1502" mass="165499">MRKLAGFIVFFVVFSSFITEHVKAADSSEQSPRDVRSKRVEPMKTEDIAIMKPKNSEVVIGDTEEVKKHARTPWKKSLPEIEKDIASRNDRQEKVLTDSSRVKRQLKNKPVRKLSNGPTLTADDVKEMQTTLENFLINEYKKCQTKSSKEVDKCITEAQASAEKKFENIMMVNNKCAGAELQKCKDQILNKVLGYVPFAFPVSAPLADVTANNYGGHKIGFILAKHFDNCYDKNDKIDQFLKCFKSGNEKSPLNVARDKIAMLVGNFCKNDAKDKVECREKVVGYIKQLLDAAAANIVIIFCANKDKSPTCDNAKANFDIFSQYKAVPLNTFKTDKKYGEVDVGTEIGTAADKCKKQQSIDKFIDCLKGELDSAVIRKNIATKLAAHCKSESSEEENCRIDGEVAVETKLKEAISAVLDNYCGENIKKEREYQSCLTKTGNRISADITLPAPTISFKKPIPLKSIVTKDLYGKITIGSIVEANLKGCLEKSKGKKTDDFTSCLGSSQSDPWKTAMNDISNQLTNHCAKIQLKERICRKEGEKHFQGLIRSAIISLILTFCEGESSKYKWQMDYDDCQKTSKASELSREFVLPFKLLDEIPLSQFMKGEIKIGEILKKEADSCKTANSKSRDEYLNCLKVKPLPTVKVDVAQQLADSCGKVDRPKVNDCRINGQTEVEKQLKDSLIAILINFCREFNANPEDTYNECLNFDGDKLGVEAKLGNLPATVHAPIDVLRIITDKDDGEIKIGEILQTGTNVCNDKKTSNEYYKCLKGDDGAQTSPLKTAIEKVKMKFADVCGQKDSITDCRNGEPLSNIKNKLKEATEALILNYCGLKAKKNQIEYTKCVDDGFKETMRYLNDKTLPISLRNEISLSSLVTTKYGNIPVDSTSDKFADYALEQNLVESDWNQGVEEMKKEFKQTIQAFLSNFCRKNVNKNQYEYLSCLTEGLKLSESLSQGYTLIDIFLQCSSKKTETEYNKCVDTVNGQRLKAWTNTCSSDLTLEKECIDSATKMASESAQVAKVAAKLVACVTPSCIKTERRKVIDEFVKADEKYCKTPCKDSKHKIEAAVKKGVPDCSADKTSSKCRADLLSPDDMSCDSFVKKLSDESCDEVCEAAKNVEDSGNAGYLTYAIVFLIIAVIVFAIYVVYITIIYSRHSRRKPVKKQSKEKFEDPTELRRLLADHVAKMDREREEEKIDKEGMKTAVEDDNPAQDDTPALGNNPALERMRDKLKKTQDNLRLLRTHANKCAEEHKKDLANKFTPMGNIYIPKEPEVPPPADIPNNVSLKNVAWKDGLNELWEVGSDVDDIELDQPYVLNPDSVTESEASQKSGKAKSSSKSKSEKVPSTSGTGPSTSGTGPSTSGPGLSTSGTGPSTSGTGPSTSGTGPSTPGTGPSTPGTGLSTSGTGLSTPGTPSVSAPAPTAPTSEKPNASETKKEQSKSKSKSRESSAEPRESSASSSVPPESQQSTSGLRSVSAPAPTAPAAEKPNASETKKEQNKSKE</sequence>
<dbReference type="CTD" id="9798483"/>
<dbReference type="KEGG" id="crq:GCK72_015149"/>
<feature type="chain" id="PRO_5025449078" description="DUF19 domain-containing protein" evidence="3">
    <location>
        <begin position="25"/>
        <end position="1502"/>
    </location>
</feature>
<accession>A0A6A5GVW0</accession>
<evidence type="ECO:0000256" key="3">
    <source>
        <dbReference type="SAM" id="SignalP"/>
    </source>
</evidence>
<keyword evidence="2" id="KW-0812">Transmembrane</keyword>
<feature type="region of interest" description="Disordered" evidence="1">
    <location>
        <begin position="1310"/>
        <end position="1502"/>
    </location>
</feature>
<organism evidence="4 5">
    <name type="scientific">Caenorhabditis remanei</name>
    <name type="common">Caenorhabditis vulgaris</name>
    <dbReference type="NCBI Taxonomy" id="31234"/>
    <lineage>
        <taxon>Eukaryota</taxon>
        <taxon>Metazoa</taxon>
        <taxon>Ecdysozoa</taxon>
        <taxon>Nematoda</taxon>
        <taxon>Chromadorea</taxon>
        <taxon>Rhabditida</taxon>
        <taxon>Rhabditina</taxon>
        <taxon>Rhabditomorpha</taxon>
        <taxon>Rhabditoidea</taxon>
        <taxon>Rhabditidae</taxon>
        <taxon>Peloderinae</taxon>
        <taxon>Caenorhabditis</taxon>
    </lineage>
</organism>
<feature type="compositionally biased region" description="Basic and acidic residues" evidence="1">
    <location>
        <begin position="1492"/>
        <end position="1502"/>
    </location>
</feature>
<feature type="compositionally biased region" description="Low complexity" evidence="1">
    <location>
        <begin position="1455"/>
        <end position="1470"/>
    </location>
</feature>
<feature type="compositionally biased region" description="Low complexity" evidence="1">
    <location>
        <begin position="1338"/>
        <end position="1426"/>
    </location>
</feature>
<dbReference type="Proteomes" id="UP000483820">
    <property type="component" value="Chromosome IV"/>
</dbReference>
<dbReference type="GeneID" id="9798483"/>
<name>A0A6A5GVW0_CAERE</name>
<gene>
    <name evidence="4" type="ORF">GCK72_015149</name>
</gene>
<evidence type="ECO:0000313" key="5">
    <source>
        <dbReference type="Proteomes" id="UP000483820"/>
    </source>
</evidence>
<feature type="region of interest" description="Disordered" evidence="1">
    <location>
        <begin position="1187"/>
        <end position="1222"/>
    </location>
</feature>
<dbReference type="EMBL" id="WUAV01000004">
    <property type="protein sequence ID" value="KAF1758689.1"/>
    <property type="molecule type" value="Genomic_DNA"/>
</dbReference>
<evidence type="ECO:0000256" key="1">
    <source>
        <dbReference type="SAM" id="MobiDB-lite"/>
    </source>
</evidence>
<feature type="compositionally biased region" description="Basic and acidic residues" evidence="1">
    <location>
        <begin position="1187"/>
        <end position="1205"/>
    </location>
</feature>
<dbReference type="RefSeq" id="XP_053585435.1">
    <property type="nucleotide sequence ID" value="XM_053730663.1"/>
</dbReference>
<reference evidence="4 5" key="1">
    <citation type="submission" date="2019-12" db="EMBL/GenBank/DDBJ databases">
        <title>Chromosome-level assembly of the Caenorhabditis remanei genome.</title>
        <authorList>
            <person name="Teterina A.A."/>
            <person name="Willis J.H."/>
            <person name="Phillips P.C."/>
        </authorList>
    </citation>
    <scope>NUCLEOTIDE SEQUENCE [LARGE SCALE GENOMIC DNA]</scope>
    <source>
        <strain evidence="4 5">PX506</strain>
        <tissue evidence="4">Whole organism</tissue>
    </source>
</reference>
<keyword evidence="3" id="KW-0732">Signal</keyword>
<keyword evidence="2" id="KW-1133">Transmembrane helix</keyword>
<feature type="signal peptide" evidence="3">
    <location>
        <begin position="1"/>
        <end position="24"/>
    </location>
</feature>